<proteinExistence type="inferred from homology"/>
<feature type="short sequence motif" description="GXGXXG" evidence="3">
    <location>
        <begin position="1938"/>
        <end position="1943"/>
    </location>
</feature>
<feature type="short sequence motif" description="DGA/G" evidence="3">
    <location>
        <begin position="2120"/>
        <end position="2122"/>
    </location>
</feature>
<dbReference type="GO" id="GO:0004620">
    <property type="term" value="F:phospholipase activity"/>
    <property type="evidence" value="ECO:0007669"/>
    <property type="project" value="TreeGrafter"/>
</dbReference>
<dbReference type="Gene3D" id="3.80.10.10">
    <property type="entry name" value="Ribonuclease Inhibitor"/>
    <property type="match status" value="4"/>
</dbReference>
<keyword evidence="3" id="KW-0442">Lipid degradation</keyword>
<feature type="active site" description="Nucleophile" evidence="3">
    <location>
        <position position="1972"/>
    </location>
</feature>
<sequence length="2270" mass="264898">MDFILEEIQKTVPDLFVLCDDIQKQMSSKPNRLIRIKKQIKQYFQENGQAKKQINDKRSTLDQQQLANISSSQVQINRSQVRHLSQPIVENKKTDSYSELDTPIPRESFQEIPINENLQIMILKFIKELHVSEVLVQKSIKGYNGDPSVYLGQSNPVLLNFDQILSQILMYKMELNKYSSTKLSNIFDELYNYYTDERLQVEDQFKQMLHQDEIDPQNNSQIEQIVKQLLQNELLQISAPFIESSLVNSQNFQKFLTQNSQYEIQRIAIELIQPCQKNLIIYLMNRFLLNNYIKPSIVVKVKELLKDKKTYTYFLITPNTTSDSLINIEEYSFDSENNLFIRDGDAENNINLEQFISHILSSIFTLPLESFLPNYAVNTKGDLFRVFNQIQSKDGKIQHSALRNPIFFYKEVMSLQLNESFFQELFKQEHLLQFFKCLKLIIDGQKNDYHLKDKNGQYSLYLNNEQYHYIFSVLQRINQAFMWVKEVILPTQGFFCIRDIISKVYPIINEFISNNKQKTLKEYKEFMKKISIEEYIQKLASKRSLQKYKEACKSFDENLKIAITQKGESLDYVLKLWLQQINLSNISSPKYKLTLIYFASSHYLFFKSSISDQAILDQSWKQEESWENALNILYSDEHFDNVSFNPSIFIELLAIFFGINIKKYEKCFESIKYFEETEENFQLLDQYFAHKKLLGDKFYPEKETLFEKSLKYKKFKLAMYLQKQGEGKKLHNDTLIKYLVKANLNKQYFADISEIISQLMSSNKQLVLDYQWNHIWNNIFTSIEDDPKQQETTSQNRDQEEQYMHVYCTNFGERKIPKYIWEQAFQYNEKTQEFIFRRKDMQQQTSHLVGYYCLLKTGSEASGTILVEHATRYPGLNYMKDSLMKKFIPSSRLRKEFVKIQDQYYYFSHFNSTINSLSSISEKGPFQLYENIDREQLSDRIILEMIIYPESNPISCFLSETQLNSKLGLIDIGQSEILVQNIGVINGEFQLYVKSILFCMFEMNLLIPTSVIDKYANINSFDVLKEWLLDISKHQDDLIKISQYKFKQGQNIFQEQQDKISINYFNNCEPQFYFGIPIQKEAIKHLLERLVTIVKVMKWCKKKNTSISHQELFKIVDKELASIYEQINNDQQTFLEKRYSQILQKNIHLQTFNTVNMASMFQAFSEKRRGDITTIDQLLSQFKQIGPTQALEKIKKFIKIITTSDNESEYHKAYNLKNIKQFSFFNRNILFKYISQPAQEEQIIKFLQEQKLEKPIDYLNLSNCTILNSKLLKQFQLERIQTLILSNTKIADSDLVTIADSYKSLVYLDISNCDDIHYIGYAKPLTYLMSSQIVFPSLKTLVANNMKNLWILDVSGSHIQNISVSDSLKLTYFFINCPQIKKLQVQGCKQLMNELIVMYVLEGISIQLDEITSDGKFEKAIQVIRGSKGNFMQSYQAAINEIYYEQHYNDNVSIKDNLIVLSQAFTKRDLQHVFPKNFVTNVIGNLFNSKKANKQINDEFFRFMFKFFQKNPHIKDVDFKSICQEKKPITFLNIFYESLNSNDKICQQYDSYIFNNIDLDDEECQVVAKIIQKTKKEGISLQFTNVNRLNQDKSMQEVLEAISSNKITYTKIAFEKNDLSKSQIEILKNMFINFNGRIQQLKISHCNLDNSHLITLCEGLKQLKYLRVLDLSGNYISPKSFEYLTPCFDSFQLSFQTLILDDNNLCSDDFEKIQQWKYIKFLQIRSCFLSSNQITNLQQYLCSNQECKLTHLNLSQNKLTPHAFSILSEVLKRNTTLKELGLSKTIQDGTQEACLNYLVEGLKQNNNLTLLDISQNKIQDEGFIIIFNFLKEENYLRQLKILEDNSFSLEIINSFLEFIKHNSIQLKQLELSPRPYIIEFDDIYQQILHQLEKNTNVYSMLRSRPQDLFRNKSFTNSNMLDYKQEAVDFCRLGLSIDGGGMRGIIPATMIKVLCEETKYKVHEIFETVGGTSIGGLLALGSTGTLDGANPILDMDQMVNVFKLDGANIFNTSKLKAMLNNLMDQAKYDPAGLESVLFRNFQNCKLSDVIKGTNVIVTAVRREMNQGKSIAKVFRSREAIFNDDKNFYMRDVARATSAAPTFFPSAEIKNINQTKSYSLVDGGVGQNNPSKLVLEDIKKEALNSGNENNFFLLSLGTGEPKKSQQLSKNAGLLNVVNIIDSLGEGASAYVDIELKQNYGDKYLRIQPQIPISKSDAELDSIDPKIVEIYQQTAENEARLYLCEQSKYGPFNDRPIVDWFAENTQRKKDVYI</sequence>
<dbReference type="KEGG" id="tet:TTHERM_01048080"/>
<dbReference type="InterPro" id="IPR016035">
    <property type="entry name" value="Acyl_Trfase/lysoPLipase"/>
</dbReference>
<dbReference type="InParanoid" id="Q24BX9"/>
<dbReference type="RefSeq" id="XP_001025503.2">
    <property type="nucleotide sequence ID" value="XM_001025503.2"/>
</dbReference>
<dbReference type="InterPro" id="IPR002641">
    <property type="entry name" value="PNPLA_dom"/>
</dbReference>
<dbReference type="SUPFAM" id="SSF52151">
    <property type="entry name" value="FabD/lysophospholipase-like"/>
    <property type="match status" value="1"/>
</dbReference>
<dbReference type="GO" id="GO:0016042">
    <property type="term" value="P:lipid catabolic process"/>
    <property type="evidence" value="ECO:0007669"/>
    <property type="project" value="UniProtKB-UniRule"/>
</dbReference>
<dbReference type="SMART" id="SM00368">
    <property type="entry name" value="LRR_RI"/>
    <property type="match status" value="5"/>
</dbReference>
<comment type="similarity">
    <text evidence="1">Belongs to the patatin family.</text>
</comment>
<dbReference type="OrthoDB" id="289657at2759"/>
<feature type="short sequence motif" description="GXSXG" evidence="3">
    <location>
        <begin position="1970"/>
        <end position="1974"/>
    </location>
</feature>
<dbReference type="GeneID" id="7826310"/>
<name>Q24BX9_TETTS</name>
<evidence type="ECO:0000313" key="6">
    <source>
        <dbReference type="Proteomes" id="UP000009168"/>
    </source>
</evidence>
<dbReference type="GO" id="GO:0047372">
    <property type="term" value="F:monoacylglycerol lipase activity"/>
    <property type="evidence" value="ECO:0007669"/>
    <property type="project" value="TreeGrafter"/>
</dbReference>
<dbReference type="SUPFAM" id="SSF52047">
    <property type="entry name" value="RNI-like"/>
    <property type="match status" value="2"/>
</dbReference>
<dbReference type="PANTHER" id="PTHR32176:SF92">
    <property type="entry name" value="XYLOSE ISOMERASE"/>
    <property type="match status" value="1"/>
</dbReference>
<dbReference type="EMBL" id="GG662375">
    <property type="protein sequence ID" value="EAS05258.2"/>
    <property type="molecule type" value="Genomic_DNA"/>
</dbReference>
<keyword evidence="2 3" id="KW-0443">Lipid metabolism</keyword>
<keyword evidence="6" id="KW-1185">Reference proteome</keyword>
<evidence type="ECO:0000256" key="2">
    <source>
        <dbReference type="ARBA" id="ARBA00023098"/>
    </source>
</evidence>
<evidence type="ECO:0000256" key="3">
    <source>
        <dbReference type="PROSITE-ProRule" id="PRU01161"/>
    </source>
</evidence>
<dbReference type="eggNOG" id="KOG0513">
    <property type="taxonomic scope" value="Eukaryota"/>
</dbReference>
<feature type="domain" description="PNPLA" evidence="4">
    <location>
        <begin position="1934"/>
        <end position="2133"/>
    </location>
</feature>
<dbReference type="Pfam" id="PF01734">
    <property type="entry name" value="Patatin"/>
    <property type="match status" value="1"/>
</dbReference>
<dbReference type="Gene3D" id="3.40.1090.10">
    <property type="entry name" value="Cytosolic phospholipase A2 catalytic domain"/>
    <property type="match status" value="1"/>
</dbReference>
<dbReference type="InterPro" id="IPR032675">
    <property type="entry name" value="LRR_dom_sf"/>
</dbReference>
<keyword evidence="3" id="KW-0378">Hydrolase</keyword>
<evidence type="ECO:0000256" key="1">
    <source>
        <dbReference type="ARBA" id="ARBA00010240"/>
    </source>
</evidence>
<feature type="active site" description="Proton acceptor" evidence="3">
    <location>
        <position position="2120"/>
    </location>
</feature>
<evidence type="ECO:0000259" key="4">
    <source>
        <dbReference type="PROSITE" id="PS51635"/>
    </source>
</evidence>
<protein>
    <submittedName>
        <fullName evidence="5">Patatin-like phospholipase family protein</fullName>
    </submittedName>
</protein>
<dbReference type="PANTHER" id="PTHR32176">
    <property type="entry name" value="XYLOSE ISOMERASE"/>
    <property type="match status" value="1"/>
</dbReference>
<accession>Q24BX9</accession>
<dbReference type="HOGENOM" id="CLU_231078_0_0_1"/>
<reference evidence="6" key="1">
    <citation type="journal article" date="2006" name="PLoS Biol.">
        <title>Macronuclear genome sequence of the ciliate Tetrahymena thermophila, a model eukaryote.</title>
        <authorList>
            <person name="Eisen J.A."/>
            <person name="Coyne R.S."/>
            <person name="Wu M."/>
            <person name="Wu D."/>
            <person name="Thiagarajan M."/>
            <person name="Wortman J.R."/>
            <person name="Badger J.H."/>
            <person name="Ren Q."/>
            <person name="Amedeo P."/>
            <person name="Jones K.M."/>
            <person name="Tallon L.J."/>
            <person name="Delcher A.L."/>
            <person name="Salzberg S.L."/>
            <person name="Silva J.C."/>
            <person name="Haas B.J."/>
            <person name="Majoros W.H."/>
            <person name="Farzad M."/>
            <person name="Carlton J.M."/>
            <person name="Smith R.K. Jr."/>
            <person name="Garg J."/>
            <person name="Pearlman R.E."/>
            <person name="Karrer K.M."/>
            <person name="Sun L."/>
            <person name="Manning G."/>
            <person name="Elde N.C."/>
            <person name="Turkewitz A.P."/>
            <person name="Asai D.J."/>
            <person name="Wilkes D.E."/>
            <person name="Wang Y."/>
            <person name="Cai H."/>
            <person name="Collins K."/>
            <person name="Stewart B.A."/>
            <person name="Lee S.R."/>
            <person name="Wilamowska K."/>
            <person name="Weinberg Z."/>
            <person name="Ruzzo W.L."/>
            <person name="Wloga D."/>
            <person name="Gaertig J."/>
            <person name="Frankel J."/>
            <person name="Tsao C.-C."/>
            <person name="Gorovsky M.A."/>
            <person name="Keeling P.J."/>
            <person name="Waller R.F."/>
            <person name="Patron N.J."/>
            <person name="Cherry J.M."/>
            <person name="Stover N.A."/>
            <person name="Krieger C.J."/>
            <person name="del Toro C."/>
            <person name="Ryder H.F."/>
            <person name="Williamson S.C."/>
            <person name="Barbeau R.A."/>
            <person name="Hamilton E.P."/>
            <person name="Orias E."/>
        </authorList>
    </citation>
    <scope>NUCLEOTIDE SEQUENCE [LARGE SCALE GENOMIC DNA]</scope>
    <source>
        <strain evidence="6">SB210</strain>
    </source>
</reference>
<organism evidence="5 6">
    <name type="scientific">Tetrahymena thermophila (strain SB210)</name>
    <dbReference type="NCBI Taxonomy" id="312017"/>
    <lineage>
        <taxon>Eukaryota</taxon>
        <taxon>Sar</taxon>
        <taxon>Alveolata</taxon>
        <taxon>Ciliophora</taxon>
        <taxon>Intramacronucleata</taxon>
        <taxon>Oligohymenophorea</taxon>
        <taxon>Hymenostomatida</taxon>
        <taxon>Tetrahymenina</taxon>
        <taxon>Tetrahymenidae</taxon>
        <taxon>Tetrahymena</taxon>
    </lineage>
</organism>
<dbReference type="PROSITE" id="PS51635">
    <property type="entry name" value="PNPLA"/>
    <property type="match status" value="1"/>
</dbReference>
<gene>
    <name evidence="5" type="ORF">TTHERM_01048080</name>
</gene>
<dbReference type="CDD" id="cd07199">
    <property type="entry name" value="Pat17_PNPLA8_PNPLA9_like"/>
    <property type="match status" value="1"/>
</dbReference>
<dbReference type="Proteomes" id="UP000009168">
    <property type="component" value="Unassembled WGS sequence"/>
</dbReference>
<evidence type="ECO:0000313" key="5">
    <source>
        <dbReference type="EMBL" id="EAS05258.2"/>
    </source>
</evidence>